<evidence type="ECO:0000313" key="3">
    <source>
        <dbReference type="Proteomes" id="UP000199005"/>
    </source>
</evidence>
<keyword evidence="1" id="KW-0472">Membrane</keyword>
<dbReference type="Pfam" id="PF11162">
    <property type="entry name" value="DUF2946"/>
    <property type="match status" value="1"/>
</dbReference>
<proteinExistence type="predicted"/>
<dbReference type="AlphaFoldDB" id="A0A1H6Z774"/>
<dbReference type="InterPro" id="IPR021333">
    <property type="entry name" value="DUF2946"/>
</dbReference>
<keyword evidence="1" id="KW-1133">Transmembrane helix</keyword>
<evidence type="ECO:0008006" key="4">
    <source>
        <dbReference type="Google" id="ProtNLM"/>
    </source>
</evidence>
<protein>
    <recommendedName>
        <fullName evidence="4">DUF2946 domain-containing protein</fullName>
    </recommendedName>
</protein>
<organism evidence="2 3">
    <name type="scientific">Azotobacter beijerinckii</name>
    <dbReference type="NCBI Taxonomy" id="170623"/>
    <lineage>
        <taxon>Bacteria</taxon>
        <taxon>Pseudomonadati</taxon>
        <taxon>Pseudomonadota</taxon>
        <taxon>Gammaproteobacteria</taxon>
        <taxon>Pseudomonadales</taxon>
        <taxon>Pseudomonadaceae</taxon>
        <taxon>Azotobacter</taxon>
    </lineage>
</organism>
<accession>A0A1H6Z774</accession>
<feature type="transmembrane region" description="Helical" evidence="1">
    <location>
        <begin position="70"/>
        <end position="95"/>
    </location>
</feature>
<gene>
    <name evidence="2" type="ORF">SAMN04244579_04451</name>
</gene>
<sequence>MDSARNHRSLIAWMLYFSILLSTLHCSIGHGQSAGFSLAGVGGLFCSAMGHAGPTLDGDLGDPAPDGTPAFVSCPLCSVLALVDLALLFVLGTWLRPPRQWCRRLAPCGKAPPRQHWPPANPRAP</sequence>
<reference evidence="2 3" key="1">
    <citation type="submission" date="2016-10" db="EMBL/GenBank/DDBJ databases">
        <authorList>
            <person name="de Groot N.N."/>
        </authorList>
    </citation>
    <scope>NUCLEOTIDE SEQUENCE [LARGE SCALE GENOMIC DNA]</scope>
    <source>
        <strain evidence="2 3">DSM 1041</strain>
    </source>
</reference>
<dbReference type="EMBL" id="FNYO01000112">
    <property type="protein sequence ID" value="SEJ45400.1"/>
    <property type="molecule type" value="Genomic_DNA"/>
</dbReference>
<dbReference type="Proteomes" id="UP000199005">
    <property type="component" value="Unassembled WGS sequence"/>
</dbReference>
<dbReference type="RefSeq" id="WP_090902910.1">
    <property type="nucleotide sequence ID" value="NZ_FNYO01000112.1"/>
</dbReference>
<evidence type="ECO:0000256" key="1">
    <source>
        <dbReference type="SAM" id="Phobius"/>
    </source>
</evidence>
<name>A0A1H6Z774_9GAMM</name>
<evidence type="ECO:0000313" key="2">
    <source>
        <dbReference type="EMBL" id="SEJ45400.1"/>
    </source>
</evidence>
<keyword evidence="1" id="KW-0812">Transmembrane</keyword>